<evidence type="ECO:0000256" key="2">
    <source>
        <dbReference type="ARBA" id="ARBA00023002"/>
    </source>
</evidence>
<accession>A0A6B2QTP3</accession>
<protein>
    <submittedName>
        <fullName evidence="7">2-hydroxyacid dehydrogenase</fullName>
    </submittedName>
</protein>
<dbReference type="GO" id="GO:0030267">
    <property type="term" value="F:glyoxylate reductase (NADPH) activity"/>
    <property type="evidence" value="ECO:0007669"/>
    <property type="project" value="TreeGrafter"/>
</dbReference>
<keyword evidence="3" id="KW-0520">NAD</keyword>
<dbReference type="CDD" id="cd12156">
    <property type="entry name" value="HPPR"/>
    <property type="match status" value="1"/>
</dbReference>
<organism evidence="7">
    <name type="scientific">Sheuella amnicola</name>
    <dbReference type="NCBI Taxonomy" id="2707330"/>
    <lineage>
        <taxon>Bacteria</taxon>
        <taxon>Pseudomonadati</taxon>
        <taxon>Pseudomonadota</taxon>
        <taxon>Betaproteobacteria</taxon>
        <taxon>Burkholderiales</taxon>
        <taxon>Alcaligenaceae</taxon>
        <taxon>Sheuella</taxon>
    </lineage>
</organism>
<evidence type="ECO:0000313" key="7">
    <source>
        <dbReference type="EMBL" id="NDY81700.1"/>
    </source>
</evidence>
<dbReference type="InterPro" id="IPR006139">
    <property type="entry name" value="D-isomer_2_OHA_DH_cat_dom"/>
</dbReference>
<dbReference type="RefSeq" id="WP_163651037.1">
    <property type="nucleotide sequence ID" value="NZ_JAAGRN010000001.1"/>
</dbReference>
<dbReference type="EMBL" id="JAAGRN010000001">
    <property type="protein sequence ID" value="NDY81700.1"/>
    <property type="molecule type" value="Genomic_DNA"/>
</dbReference>
<dbReference type="PANTHER" id="PTHR10996">
    <property type="entry name" value="2-HYDROXYACID DEHYDROGENASE-RELATED"/>
    <property type="match status" value="1"/>
</dbReference>
<dbReference type="GO" id="GO:0016618">
    <property type="term" value="F:hydroxypyruvate reductase [NAD(P)H] activity"/>
    <property type="evidence" value="ECO:0007669"/>
    <property type="project" value="TreeGrafter"/>
</dbReference>
<dbReference type="InterPro" id="IPR036291">
    <property type="entry name" value="NAD(P)-bd_dom_sf"/>
</dbReference>
<sequence length="317" mass="34333">MTKKRILQIGSLSGSPTANAELAERYEVLELWKAPDQAAFLREHAQDIEVIATSAVMGCKADVINALPNLKAICSWGVGYDTINVEAAHARNILVSNTPDVLNDCVADIAWGLLLACARNIAWGDRFVRANDWENKVGMLPLGTRVSGKKLGIVGLGRIGEAIARRGLGFDMQVAYHNRNARKDVAYEYKASLIDLAQWSDFLVIATVGGASTKHLINEQVLRALGPKGMVINIARGSVIDEQAMVRLLAEGALGGAGLDVFEHEPKVPDELKKMNNVALMPHVASATHETRRAMLDSLLENLESFFTTGKVITPVA</sequence>
<dbReference type="AlphaFoldDB" id="A0A6B2QTP3"/>
<evidence type="ECO:0000259" key="6">
    <source>
        <dbReference type="Pfam" id="PF02826"/>
    </source>
</evidence>
<dbReference type="InterPro" id="IPR050223">
    <property type="entry name" value="D-isomer_2-hydroxyacid_DH"/>
</dbReference>
<dbReference type="Pfam" id="PF02826">
    <property type="entry name" value="2-Hacid_dh_C"/>
    <property type="match status" value="1"/>
</dbReference>
<dbReference type="Pfam" id="PF00389">
    <property type="entry name" value="2-Hacid_dh"/>
    <property type="match status" value="1"/>
</dbReference>
<proteinExistence type="inferred from homology"/>
<gene>
    <name evidence="7" type="ORF">G3I67_00510</name>
</gene>
<comment type="similarity">
    <text evidence="4">Belongs to the D-isomer specific 2-hydroxyacid dehydrogenase family.</text>
</comment>
<dbReference type="PANTHER" id="PTHR10996:SF178">
    <property type="entry name" value="2-HYDROXYACID DEHYDROGENASE YGL185C-RELATED"/>
    <property type="match status" value="1"/>
</dbReference>
<reference evidence="7" key="1">
    <citation type="submission" date="2020-02" db="EMBL/GenBank/DDBJ databases">
        <authorList>
            <person name="Chen W.-M."/>
        </authorList>
    </citation>
    <scope>NUCLEOTIDE SEQUENCE</scope>
    <source>
        <strain evidence="7">NBD-18</strain>
    </source>
</reference>
<dbReference type="Gene3D" id="3.40.50.720">
    <property type="entry name" value="NAD(P)-binding Rossmann-like Domain"/>
    <property type="match status" value="2"/>
</dbReference>
<evidence type="ECO:0000259" key="5">
    <source>
        <dbReference type="Pfam" id="PF00389"/>
    </source>
</evidence>
<keyword evidence="2 4" id="KW-0560">Oxidoreductase</keyword>
<dbReference type="GO" id="GO:0051287">
    <property type="term" value="F:NAD binding"/>
    <property type="evidence" value="ECO:0007669"/>
    <property type="project" value="InterPro"/>
</dbReference>
<feature type="domain" description="D-isomer specific 2-hydroxyacid dehydrogenase NAD-binding" evidence="6">
    <location>
        <begin position="112"/>
        <end position="285"/>
    </location>
</feature>
<evidence type="ECO:0000256" key="3">
    <source>
        <dbReference type="ARBA" id="ARBA00023027"/>
    </source>
</evidence>
<dbReference type="SUPFAM" id="SSF51735">
    <property type="entry name" value="NAD(P)-binding Rossmann-fold domains"/>
    <property type="match status" value="1"/>
</dbReference>
<dbReference type="SUPFAM" id="SSF52283">
    <property type="entry name" value="Formate/glycerate dehydrogenase catalytic domain-like"/>
    <property type="match status" value="1"/>
</dbReference>
<dbReference type="GO" id="GO:0005829">
    <property type="term" value="C:cytosol"/>
    <property type="evidence" value="ECO:0007669"/>
    <property type="project" value="TreeGrafter"/>
</dbReference>
<feature type="domain" description="D-isomer specific 2-hydroxyacid dehydrogenase catalytic" evidence="5">
    <location>
        <begin position="22"/>
        <end position="316"/>
    </location>
</feature>
<evidence type="ECO:0000256" key="1">
    <source>
        <dbReference type="ARBA" id="ARBA00022857"/>
    </source>
</evidence>
<dbReference type="InterPro" id="IPR006140">
    <property type="entry name" value="D-isomer_DH_NAD-bd"/>
</dbReference>
<comment type="caution">
    <text evidence="7">The sequence shown here is derived from an EMBL/GenBank/DDBJ whole genome shotgun (WGS) entry which is preliminary data.</text>
</comment>
<keyword evidence="1" id="KW-0521">NADP</keyword>
<name>A0A6B2QTP3_9BURK</name>
<dbReference type="FunFam" id="3.40.50.720:FF:000213">
    <property type="entry name" value="Putative 2-hydroxyacid dehydrogenase"/>
    <property type="match status" value="1"/>
</dbReference>
<evidence type="ECO:0000256" key="4">
    <source>
        <dbReference type="RuleBase" id="RU003719"/>
    </source>
</evidence>